<dbReference type="SMART" id="SM00448">
    <property type="entry name" value="REC"/>
    <property type="match status" value="1"/>
</dbReference>
<accession>A0ABS6BM56</accession>
<proteinExistence type="predicted"/>
<name>A0ABS6BM56_9SPHN</name>
<evidence type="ECO:0000259" key="2">
    <source>
        <dbReference type="PROSITE" id="PS50110"/>
    </source>
</evidence>
<feature type="modified residue" description="4-aspartylphosphate" evidence="1">
    <location>
        <position position="61"/>
    </location>
</feature>
<keyword evidence="1" id="KW-0597">Phosphoprotein</keyword>
<dbReference type="RefSeq" id="WP_216327567.1">
    <property type="nucleotide sequence ID" value="NZ_JAHKRT010000010.1"/>
</dbReference>
<feature type="domain" description="Response regulatory" evidence="2">
    <location>
        <begin position="11"/>
        <end position="120"/>
    </location>
</feature>
<sequence>MFSKRVRIIRKVLIVEDEPLVAFDNEHMLAEAGYEVVATVDRVVDALAVIAEQELDLVLADISLRGGGTGIDVAHAAANKGVRVLFVAGQCPSGTESYSVGCLGKPYAARDLMDALEVIEAIATGREPRRVPRALKLFV</sequence>
<reference evidence="3 4" key="1">
    <citation type="submission" date="2021-06" db="EMBL/GenBank/DDBJ databases">
        <title>Sphingomonas sp. XMGL2, whole genome shotgun sequencing project.</title>
        <authorList>
            <person name="Zhao G."/>
            <person name="Shen L."/>
        </authorList>
    </citation>
    <scope>NUCLEOTIDE SEQUENCE [LARGE SCALE GENOMIC DNA]</scope>
    <source>
        <strain evidence="3 4">XMGL2</strain>
    </source>
</reference>
<dbReference type="Proteomes" id="UP000776276">
    <property type="component" value="Unassembled WGS sequence"/>
</dbReference>
<evidence type="ECO:0000313" key="3">
    <source>
        <dbReference type="EMBL" id="MBU3079409.1"/>
    </source>
</evidence>
<organism evidence="3 4">
    <name type="scientific">Sphingomonas quercus</name>
    <dbReference type="NCBI Taxonomy" id="2842451"/>
    <lineage>
        <taxon>Bacteria</taxon>
        <taxon>Pseudomonadati</taxon>
        <taxon>Pseudomonadota</taxon>
        <taxon>Alphaproteobacteria</taxon>
        <taxon>Sphingomonadales</taxon>
        <taxon>Sphingomonadaceae</taxon>
        <taxon>Sphingomonas</taxon>
    </lineage>
</organism>
<dbReference type="InterPro" id="IPR001789">
    <property type="entry name" value="Sig_transdc_resp-reg_receiver"/>
</dbReference>
<dbReference type="EMBL" id="JAHKRT010000010">
    <property type="protein sequence ID" value="MBU3079409.1"/>
    <property type="molecule type" value="Genomic_DNA"/>
</dbReference>
<dbReference type="PROSITE" id="PS50110">
    <property type="entry name" value="RESPONSE_REGULATORY"/>
    <property type="match status" value="1"/>
</dbReference>
<keyword evidence="4" id="KW-1185">Reference proteome</keyword>
<gene>
    <name evidence="3" type="ORF">KOF26_16250</name>
</gene>
<comment type="caution">
    <text evidence="3">The sequence shown here is derived from an EMBL/GenBank/DDBJ whole genome shotgun (WGS) entry which is preliminary data.</text>
</comment>
<dbReference type="Pfam" id="PF00072">
    <property type="entry name" value="Response_reg"/>
    <property type="match status" value="1"/>
</dbReference>
<evidence type="ECO:0000313" key="4">
    <source>
        <dbReference type="Proteomes" id="UP000776276"/>
    </source>
</evidence>
<protein>
    <submittedName>
        <fullName evidence="3">Response regulator</fullName>
    </submittedName>
</protein>
<evidence type="ECO:0000256" key="1">
    <source>
        <dbReference type="PROSITE-ProRule" id="PRU00169"/>
    </source>
</evidence>